<dbReference type="InterPro" id="IPR003959">
    <property type="entry name" value="ATPase_AAA_core"/>
</dbReference>
<gene>
    <name evidence="2" type="ordered locus">Ppha_2233</name>
</gene>
<accession>B4SDR2</accession>
<protein>
    <recommendedName>
        <fullName evidence="1">ATPase AAA-type core domain-containing protein</fullName>
    </recommendedName>
</protein>
<dbReference type="PANTHER" id="PTHR43581">
    <property type="entry name" value="ATP/GTP PHOSPHATASE"/>
    <property type="match status" value="1"/>
</dbReference>
<dbReference type="KEGG" id="pph:Ppha_2233"/>
<sequence length="339" mass="37835">MITSFDIKNFGPLSSLRGEGLGKLNLVLGANSCGKTFLLKALYATMRAQEESGRGEDPRDFSEVLGDKLYWTFQADKLGDLVQKGVGNRLAVSVTMQNNCSLAYEFGPDASRKVVPLHNNLAPREANSIFLPPKEVLTLARVILKSGLQDKAFGFDATYVDLVLALQNPTQRERTFNGFTRSRQQLERMFQGKIEYVPDAERWVYKKGNSRFSLNTTAEGIKKIAILDTLLGNRFLTPDSVVFIDEPESALHPTAISQLLDIVYQLSDAGIQFFIASHSYFVVKKLYLIALSKNIHIPVFLADQDGGWHQEDLLQGIPDNEIINESIRLFDQELEVSAG</sequence>
<dbReference type="GO" id="GO:0016887">
    <property type="term" value="F:ATP hydrolysis activity"/>
    <property type="evidence" value="ECO:0007669"/>
    <property type="project" value="InterPro"/>
</dbReference>
<dbReference type="InterPro" id="IPR051396">
    <property type="entry name" value="Bact_Antivir_Def_Nuclease"/>
</dbReference>
<dbReference type="Gene3D" id="3.40.50.300">
    <property type="entry name" value="P-loop containing nucleotide triphosphate hydrolases"/>
    <property type="match status" value="1"/>
</dbReference>
<name>B4SDR2_PELPB</name>
<dbReference type="STRING" id="324925.Ppha_2233"/>
<proteinExistence type="predicted"/>
<evidence type="ECO:0000313" key="3">
    <source>
        <dbReference type="Proteomes" id="UP000002724"/>
    </source>
</evidence>
<dbReference type="OrthoDB" id="9805802at2"/>
<evidence type="ECO:0000259" key="1">
    <source>
        <dbReference type="Pfam" id="PF13304"/>
    </source>
</evidence>
<dbReference type="Proteomes" id="UP000002724">
    <property type="component" value="Chromosome"/>
</dbReference>
<organism evidence="2 3">
    <name type="scientific">Pelodictyon phaeoclathratiforme (strain DSM 5477 / BU-1)</name>
    <dbReference type="NCBI Taxonomy" id="324925"/>
    <lineage>
        <taxon>Bacteria</taxon>
        <taxon>Pseudomonadati</taxon>
        <taxon>Chlorobiota</taxon>
        <taxon>Chlorobiia</taxon>
        <taxon>Chlorobiales</taxon>
        <taxon>Chlorobiaceae</taxon>
        <taxon>Chlorobium/Pelodictyon group</taxon>
        <taxon>Pelodictyon</taxon>
    </lineage>
</organism>
<dbReference type="RefSeq" id="WP_012508906.1">
    <property type="nucleotide sequence ID" value="NC_011060.1"/>
</dbReference>
<dbReference type="eggNOG" id="COG1106">
    <property type="taxonomic scope" value="Bacteria"/>
</dbReference>
<dbReference type="GO" id="GO:0005524">
    <property type="term" value="F:ATP binding"/>
    <property type="evidence" value="ECO:0007669"/>
    <property type="project" value="InterPro"/>
</dbReference>
<reference evidence="2 3" key="1">
    <citation type="submission" date="2008-06" db="EMBL/GenBank/DDBJ databases">
        <title>Complete sequence of Pelodictyon phaeoclathratiforme BU-1.</title>
        <authorList>
            <consortium name="US DOE Joint Genome Institute"/>
            <person name="Lucas S."/>
            <person name="Copeland A."/>
            <person name="Lapidus A."/>
            <person name="Glavina del Rio T."/>
            <person name="Dalin E."/>
            <person name="Tice H."/>
            <person name="Bruce D."/>
            <person name="Goodwin L."/>
            <person name="Pitluck S."/>
            <person name="Schmutz J."/>
            <person name="Larimer F."/>
            <person name="Land M."/>
            <person name="Hauser L."/>
            <person name="Kyrpides N."/>
            <person name="Mikhailova N."/>
            <person name="Liu Z."/>
            <person name="Li T."/>
            <person name="Zhao F."/>
            <person name="Overmann J."/>
            <person name="Bryant D.A."/>
            <person name="Richardson P."/>
        </authorList>
    </citation>
    <scope>NUCLEOTIDE SEQUENCE [LARGE SCALE GENOMIC DNA]</scope>
    <source>
        <strain evidence="3">DSM 5477 / BU-1</strain>
    </source>
</reference>
<dbReference type="CDD" id="cd00267">
    <property type="entry name" value="ABC_ATPase"/>
    <property type="match status" value="1"/>
</dbReference>
<dbReference type="SUPFAM" id="SSF52540">
    <property type="entry name" value="P-loop containing nucleoside triphosphate hydrolases"/>
    <property type="match status" value="1"/>
</dbReference>
<evidence type="ECO:0000313" key="2">
    <source>
        <dbReference type="EMBL" id="ACF44430.1"/>
    </source>
</evidence>
<dbReference type="AlphaFoldDB" id="B4SDR2"/>
<dbReference type="InterPro" id="IPR027417">
    <property type="entry name" value="P-loop_NTPase"/>
</dbReference>
<dbReference type="PANTHER" id="PTHR43581:SF4">
    <property type="entry name" value="ATP_GTP PHOSPHATASE"/>
    <property type="match status" value="1"/>
</dbReference>
<dbReference type="Pfam" id="PF13304">
    <property type="entry name" value="AAA_21"/>
    <property type="match status" value="1"/>
</dbReference>
<keyword evidence="3" id="KW-1185">Reference proteome</keyword>
<feature type="domain" description="ATPase AAA-type core" evidence="1">
    <location>
        <begin position="188"/>
        <end position="283"/>
    </location>
</feature>
<dbReference type="EMBL" id="CP001110">
    <property type="protein sequence ID" value="ACF44430.1"/>
    <property type="molecule type" value="Genomic_DNA"/>
</dbReference>
<dbReference type="HOGENOM" id="CLU_045089_1_0_10"/>